<evidence type="ECO:0000313" key="3">
    <source>
        <dbReference type="Proteomes" id="UP001597214"/>
    </source>
</evidence>
<name>A0ABW4LY59_9BACI</name>
<dbReference type="EMBL" id="JBHUEM010000060">
    <property type="protein sequence ID" value="MFD1739799.1"/>
    <property type="molecule type" value="Genomic_DNA"/>
</dbReference>
<proteinExistence type="predicted"/>
<feature type="transmembrane region" description="Helical" evidence="1">
    <location>
        <begin position="33"/>
        <end position="55"/>
    </location>
</feature>
<dbReference type="InterPro" id="IPR018770">
    <property type="entry name" value="ChloroindolylP_hydrolase"/>
</dbReference>
<sequence>MNSIFVFLVKLMMTIPIMFITWLVLFIGYDQTFLASSGIAVGGGVILFGLLSGMLHSRYLKKNGLTRKEFNYIKKNLQEAKKKIARLQRSVISIRHITTLKQRIDLLRVVRKIYSLSKAEPKRFYKAERFFYSHLDSALELTEKYVFLSSQPKKTLEVQAALVDTRTTLDELIESIEKDLYYMLSNDIEQLHFELDVAKHSIGQIKNSQSLEEVGKHDTK</sequence>
<keyword evidence="3" id="KW-1185">Reference proteome</keyword>
<keyword evidence="1" id="KW-1133">Transmembrane helix</keyword>
<feature type="transmembrane region" description="Helical" evidence="1">
    <location>
        <begin position="7"/>
        <end position="27"/>
    </location>
</feature>
<keyword evidence="1" id="KW-0472">Membrane</keyword>
<protein>
    <submittedName>
        <fullName evidence="2">5-bromo-4-chloroindolyl phosphate hydrolysis family protein</fullName>
    </submittedName>
</protein>
<evidence type="ECO:0000313" key="2">
    <source>
        <dbReference type="EMBL" id="MFD1739799.1"/>
    </source>
</evidence>
<dbReference type="Proteomes" id="UP001597214">
    <property type="component" value="Unassembled WGS sequence"/>
</dbReference>
<reference evidence="3" key="1">
    <citation type="journal article" date="2019" name="Int. J. Syst. Evol. Microbiol.">
        <title>The Global Catalogue of Microorganisms (GCM) 10K type strain sequencing project: providing services to taxonomists for standard genome sequencing and annotation.</title>
        <authorList>
            <consortium name="The Broad Institute Genomics Platform"/>
            <consortium name="The Broad Institute Genome Sequencing Center for Infectious Disease"/>
            <person name="Wu L."/>
            <person name="Ma J."/>
        </authorList>
    </citation>
    <scope>NUCLEOTIDE SEQUENCE [LARGE SCALE GENOMIC DNA]</scope>
    <source>
        <strain evidence="3">CCUG 49339</strain>
    </source>
</reference>
<accession>A0ABW4LY59</accession>
<evidence type="ECO:0000256" key="1">
    <source>
        <dbReference type="SAM" id="Phobius"/>
    </source>
</evidence>
<dbReference type="RefSeq" id="WP_377931057.1">
    <property type="nucleotide sequence ID" value="NZ_JBHUEM010000060.1"/>
</dbReference>
<organism evidence="2 3">
    <name type="scientific">Bacillus salitolerans</name>
    <dbReference type="NCBI Taxonomy" id="1437434"/>
    <lineage>
        <taxon>Bacteria</taxon>
        <taxon>Bacillati</taxon>
        <taxon>Bacillota</taxon>
        <taxon>Bacilli</taxon>
        <taxon>Bacillales</taxon>
        <taxon>Bacillaceae</taxon>
        <taxon>Bacillus</taxon>
    </lineage>
</organism>
<dbReference type="Pfam" id="PF10112">
    <property type="entry name" value="Halogen_Hydrol"/>
    <property type="match status" value="1"/>
</dbReference>
<gene>
    <name evidence="2" type="ORF">ACFSCX_25365</name>
</gene>
<comment type="caution">
    <text evidence="2">The sequence shown here is derived from an EMBL/GenBank/DDBJ whole genome shotgun (WGS) entry which is preliminary data.</text>
</comment>
<keyword evidence="1" id="KW-0812">Transmembrane</keyword>